<evidence type="ECO:0000313" key="2">
    <source>
        <dbReference type="Proteomes" id="UP001597010"/>
    </source>
</evidence>
<keyword evidence="2" id="KW-1185">Reference proteome</keyword>
<comment type="caution">
    <text evidence="1">The sequence shown here is derived from an EMBL/GenBank/DDBJ whole genome shotgun (WGS) entry which is preliminary data.</text>
</comment>
<proteinExistence type="predicted"/>
<dbReference type="RefSeq" id="WP_377113108.1">
    <property type="nucleotide sequence ID" value="NZ_JBHTHZ010000003.1"/>
</dbReference>
<gene>
    <name evidence="1" type="ORF">ACFQZX_07190</name>
</gene>
<protein>
    <submittedName>
        <fullName evidence="1">Uncharacterized protein</fullName>
    </submittedName>
</protein>
<dbReference type="EMBL" id="JBHTHZ010000003">
    <property type="protein sequence ID" value="MFD0793397.1"/>
    <property type="molecule type" value="Genomic_DNA"/>
</dbReference>
<sequence length="78" mass="9088">MKPKLNIPKRSIKSNQVIKNFRKIGIEISDLEAEEYLDLLYFLAKLVVKQNFLFPKREQKSASKLGYTSLKNTKAESR</sequence>
<reference evidence="2" key="1">
    <citation type="journal article" date="2019" name="Int. J. Syst. Evol. Microbiol.">
        <title>The Global Catalogue of Microorganisms (GCM) 10K type strain sequencing project: providing services to taxonomists for standard genome sequencing and annotation.</title>
        <authorList>
            <consortium name="The Broad Institute Genomics Platform"/>
            <consortium name="The Broad Institute Genome Sequencing Center for Infectious Disease"/>
            <person name="Wu L."/>
            <person name="Ma J."/>
        </authorList>
    </citation>
    <scope>NUCLEOTIDE SEQUENCE [LARGE SCALE GENOMIC DNA]</scope>
    <source>
        <strain evidence="2">CCUG 61484</strain>
    </source>
</reference>
<accession>A0ABW3AQT3</accession>
<organism evidence="1 2">
    <name type="scientific">Mucilaginibacter litoreus</name>
    <dbReference type="NCBI Taxonomy" id="1048221"/>
    <lineage>
        <taxon>Bacteria</taxon>
        <taxon>Pseudomonadati</taxon>
        <taxon>Bacteroidota</taxon>
        <taxon>Sphingobacteriia</taxon>
        <taxon>Sphingobacteriales</taxon>
        <taxon>Sphingobacteriaceae</taxon>
        <taxon>Mucilaginibacter</taxon>
    </lineage>
</organism>
<evidence type="ECO:0000313" key="1">
    <source>
        <dbReference type="EMBL" id="MFD0793397.1"/>
    </source>
</evidence>
<name>A0ABW3AQT3_9SPHI</name>
<dbReference type="Proteomes" id="UP001597010">
    <property type="component" value="Unassembled WGS sequence"/>
</dbReference>